<feature type="transmembrane region" description="Helical" evidence="13">
    <location>
        <begin position="267"/>
        <end position="287"/>
    </location>
</feature>
<evidence type="ECO:0000313" key="15">
    <source>
        <dbReference type="RefSeq" id="XP_018117900.1"/>
    </source>
</evidence>
<dbReference type="PANTHER" id="PTHR11394:SF164">
    <property type="entry name" value="TASTE RECEPTOR TYPE 2"/>
    <property type="match status" value="1"/>
</dbReference>
<dbReference type="GO" id="GO:0033038">
    <property type="term" value="F:bitter taste receptor activity"/>
    <property type="evidence" value="ECO:0000318"/>
    <property type="project" value="GO_Central"/>
</dbReference>
<dbReference type="PANTHER" id="PTHR11394">
    <property type="entry name" value="TASTE RECEPTOR TYPE 2"/>
    <property type="match status" value="1"/>
</dbReference>
<dbReference type="Pfam" id="PF05296">
    <property type="entry name" value="TAS2R"/>
    <property type="match status" value="1"/>
</dbReference>
<feature type="transmembrane region" description="Helical" evidence="13">
    <location>
        <begin position="212"/>
        <end position="234"/>
    </location>
</feature>
<proteinExistence type="inferred from homology"/>
<dbReference type="GO" id="GO:0004930">
    <property type="term" value="F:G protein-coupled receptor activity"/>
    <property type="evidence" value="ECO:0007669"/>
    <property type="project" value="UniProtKB-KW"/>
</dbReference>
<reference evidence="15" key="1">
    <citation type="submission" date="2025-08" db="UniProtKB">
        <authorList>
            <consortium name="RefSeq"/>
        </authorList>
    </citation>
    <scope>IDENTIFICATION</scope>
    <source>
        <strain evidence="15">J_2021</strain>
        <tissue evidence="15">Erythrocytes</tissue>
    </source>
</reference>
<sequence length="340" mass="38787">MAVFGYVHLHGRQFFCTETRWRISVSAISCNVHCFKGASWGTMDFPLKISLLILLWIETVLGILLNAFIVAMAVIRWLESNNLQMIDFMLANVGMSRVALLISWEFIYPYVPTNTALLGVTAIFLSLWSLWSATILCVFYCVKICHYQHWFFMYLKLNMCKLVQGLFLVSVASSLIFSLTFKWLVYTNLISNSTNSTAQGSIIVEVNNANQFLLILTGFSVPLFIFCVAVTILIRSLWTHARNMAGADFINPQLQAHLSAVKNMISFLFFYIVFFGVVVVASIPSLVDDTVLQLVFNILCCSYPLLHSLILVLNHRRLREALYWCFHCKFKTHSTHRNAS</sequence>
<dbReference type="InterPro" id="IPR007960">
    <property type="entry name" value="TAS2R"/>
</dbReference>
<evidence type="ECO:0000256" key="4">
    <source>
        <dbReference type="ARBA" id="ARBA00022606"/>
    </source>
</evidence>
<feature type="transmembrane region" description="Helical" evidence="13">
    <location>
        <begin position="49"/>
        <end position="78"/>
    </location>
</feature>
<dbReference type="RefSeq" id="XP_018117900.1">
    <property type="nucleotide sequence ID" value="XM_018262411.2"/>
</dbReference>
<keyword evidence="14" id="KW-1185">Reference proteome</keyword>
<accession>A0A8J0VEK3</accession>
<keyword evidence="10 12" id="KW-0807">Transducer</keyword>
<dbReference type="Proteomes" id="UP000186698">
    <property type="component" value="Chromosome 5L"/>
</dbReference>
<keyword evidence="6 13" id="KW-1133">Transmembrane helix</keyword>
<evidence type="ECO:0000256" key="3">
    <source>
        <dbReference type="ARBA" id="ARBA00022480"/>
    </source>
</evidence>
<dbReference type="GO" id="GO:0001580">
    <property type="term" value="P:detection of chemical stimulus involved in sensory perception of bitter taste"/>
    <property type="evidence" value="ECO:0000318"/>
    <property type="project" value="GO_Central"/>
</dbReference>
<dbReference type="OrthoDB" id="8876749at2759"/>
<evidence type="ECO:0000256" key="10">
    <source>
        <dbReference type="ARBA" id="ARBA00023224"/>
    </source>
</evidence>
<evidence type="ECO:0000256" key="5">
    <source>
        <dbReference type="ARBA" id="ARBA00022692"/>
    </source>
</evidence>
<keyword evidence="5 12" id="KW-0812">Transmembrane</keyword>
<dbReference type="KEGG" id="xla:108716289"/>
<evidence type="ECO:0000256" key="2">
    <source>
        <dbReference type="ARBA" id="ARBA00007376"/>
    </source>
</evidence>
<organism evidence="14 15">
    <name type="scientific">Xenopus laevis</name>
    <name type="common">African clawed frog</name>
    <dbReference type="NCBI Taxonomy" id="8355"/>
    <lineage>
        <taxon>Eukaryota</taxon>
        <taxon>Metazoa</taxon>
        <taxon>Chordata</taxon>
        <taxon>Craniata</taxon>
        <taxon>Vertebrata</taxon>
        <taxon>Euteleostomi</taxon>
        <taxon>Amphibia</taxon>
        <taxon>Batrachia</taxon>
        <taxon>Anura</taxon>
        <taxon>Pipoidea</taxon>
        <taxon>Pipidae</taxon>
        <taxon>Xenopodinae</taxon>
        <taxon>Xenopus</taxon>
        <taxon>Xenopus</taxon>
    </lineage>
</organism>
<dbReference type="AlphaFoldDB" id="A0A8J0VEK3"/>
<dbReference type="GO" id="GO:0016020">
    <property type="term" value="C:membrane"/>
    <property type="evidence" value="ECO:0000318"/>
    <property type="project" value="GO_Central"/>
</dbReference>
<evidence type="ECO:0000256" key="13">
    <source>
        <dbReference type="SAM" id="Phobius"/>
    </source>
</evidence>
<keyword evidence="8 12" id="KW-0472">Membrane</keyword>
<dbReference type="CTD" id="108716289"/>
<feature type="transmembrane region" description="Helical" evidence="13">
    <location>
        <begin position="162"/>
        <end position="185"/>
    </location>
</feature>
<feature type="transmembrane region" description="Helical" evidence="13">
    <location>
        <begin position="90"/>
        <end position="111"/>
    </location>
</feature>
<keyword evidence="7 12" id="KW-0297">G-protein coupled receptor</keyword>
<keyword evidence="9 12" id="KW-0675">Receptor</keyword>
<name>A0A8J0VEK3_XENLA</name>
<evidence type="ECO:0000256" key="7">
    <source>
        <dbReference type="ARBA" id="ARBA00023040"/>
    </source>
</evidence>
<comment type="subcellular location">
    <subcellularLocation>
        <location evidence="1 12">Membrane</location>
        <topology evidence="1 12">Multi-pass membrane protein</topology>
    </subcellularLocation>
</comment>
<evidence type="ECO:0000256" key="1">
    <source>
        <dbReference type="ARBA" id="ARBA00004141"/>
    </source>
</evidence>
<comment type="similarity">
    <text evidence="2 11">Belongs to the G-protein coupled receptor T2R family.</text>
</comment>
<keyword evidence="3 12" id="KW-0919">Taste</keyword>
<evidence type="ECO:0000256" key="6">
    <source>
        <dbReference type="ARBA" id="ARBA00022989"/>
    </source>
</evidence>
<evidence type="ECO:0000256" key="9">
    <source>
        <dbReference type="ARBA" id="ARBA00023170"/>
    </source>
</evidence>
<dbReference type="GeneID" id="108716289"/>
<evidence type="ECO:0000256" key="11">
    <source>
        <dbReference type="RuleBase" id="RU004423"/>
    </source>
</evidence>
<dbReference type="Gene3D" id="1.20.1070.10">
    <property type="entry name" value="Rhodopsin 7-helix transmembrane proteins"/>
    <property type="match status" value="1"/>
</dbReference>
<protein>
    <recommendedName>
        <fullName evidence="12">Taste receptor type 2</fullName>
    </recommendedName>
</protein>
<feature type="transmembrane region" description="Helical" evidence="13">
    <location>
        <begin position="117"/>
        <end position="142"/>
    </location>
</feature>
<keyword evidence="4 12" id="KW-0716">Sensory transduction</keyword>
<feature type="transmembrane region" description="Helical" evidence="13">
    <location>
        <begin position="293"/>
        <end position="313"/>
    </location>
</feature>
<evidence type="ECO:0000256" key="12">
    <source>
        <dbReference type="RuleBase" id="RU004424"/>
    </source>
</evidence>
<evidence type="ECO:0000256" key="8">
    <source>
        <dbReference type="ARBA" id="ARBA00023136"/>
    </source>
</evidence>
<gene>
    <name evidence="15" type="primary">LOC108716289</name>
</gene>
<dbReference type="SUPFAM" id="SSF81321">
    <property type="entry name" value="Family A G protein-coupled receptor-like"/>
    <property type="match status" value="1"/>
</dbReference>
<evidence type="ECO:0000313" key="14">
    <source>
        <dbReference type="Proteomes" id="UP000186698"/>
    </source>
</evidence>
<dbReference type="FunFam" id="1.20.1070.10:FF:000055">
    <property type="entry name" value="Taste receptor type 2"/>
    <property type="match status" value="1"/>
</dbReference>